<dbReference type="SMART" id="SM00631">
    <property type="entry name" value="Zn_pept"/>
    <property type="match status" value="1"/>
</dbReference>
<comment type="catalytic activity">
    <reaction evidence="10">
        <text>Releases a C-terminal residue, which may be hydrophobic or positively charged.</text>
        <dbReference type="EC" id="3.4.17.18"/>
    </reaction>
</comment>
<dbReference type="FunFam" id="2.60.120.260:FF:000149">
    <property type="entry name" value="Leupeptin-inactivating enzyme 1"/>
    <property type="match status" value="1"/>
</dbReference>
<keyword evidence="4" id="KW-0645">Protease</keyword>
<evidence type="ECO:0000256" key="5">
    <source>
        <dbReference type="ARBA" id="ARBA00022723"/>
    </source>
</evidence>
<gene>
    <name evidence="18" type="ORF">CLV40_102376</name>
</gene>
<keyword evidence="5" id="KW-0479">Metal-binding</keyword>
<dbReference type="Proteomes" id="UP000239203">
    <property type="component" value="Unassembled WGS sequence"/>
</dbReference>
<comment type="similarity">
    <text evidence="2 14">Belongs to the peptidase M14 family.</text>
</comment>
<dbReference type="CDD" id="cd03859">
    <property type="entry name" value="M14_CPT"/>
    <property type="match status" value="1"/>
</dbReference>
<evidence type="ECO:0000256" key="11">
    <source>
        <dbReference type="ARBA" id="ARBA00055464"/>
    </source>
</evidence>
<dbReference type="SUPFAM" id="SSF49785">
    <property type="entry name" value="Galactose-binding domain-like"/>
    <property type="match status" value="1"/>
</dbReference>
<keyword evidence="3" id="KW-0121">Carboxypeptidase</keyword>
<dbReference type="PROSITE" id="PS00132">
    <property type="entry name" value="CARBOXYPEPT_ZN_1"/>
    <property type="match status" value="1"/>
</dbReference>
<keyword evidence="19" id="KW-1185">Reference proteome</keyword>
<dbReference type="PANTHER" id="PTHR11705">
    <property type="entry name" value="PROTEASE FAMILY M14 CARBOXYPEPTIDASE A,B"/>
    <property type="match status" value="1"/>
</dbReference>
<protein>
    <recommendedName>
        <fullName evidence="13">Zinc carboxypeptidase</fullName>
        <ecNumber evidence="12">3.4.17.18</ecNumber>
    </recommendedName>
</protein>
<sequence>MRRKRLSVVVGAVAALAVVLSGSAAVAGPAQQTAQRTSAEYAVVGVKTNHQRSDIAATGAAVNGVEDSRLLVTATADEVRAIRALGFRVDTVSTALADRGTATPYDFPSADSNYHNYAEMTADINKAVSDHPGIITKQVVGKTYQNRDIFAIKISDNAATDEPEPEVLFTAHQHAREHLTVEMALYLINTLTDGYNSDARVKGLVDSREIWIIPDVNPDGGEFDISTGSYQSWRKNRQPNAGGQAGTDLNRNWDYKWGCCGGSSGSTSSETYRGPSAASAPEVRALQNFVNSRVVGGKQQIITGIDFHTYSELVLWPYGYTYNDTAPDLTAEDQRVFSTIGRAMAGKNGYTPEQSSDLYITDGSIDDWLWGVHKIYGYTFEMYPTGAGGGGFYPPDEVIPRETARNKEAVLYFLEYSDCPKRAIGLNCGTTPPDPPGKVFENATNVDIPDNGPAVTSDIAVTGQTGNAPATLKVDVDIKHTFRGDLVIDLVAPDGSTYRLKASSTSDSADNVIATYTVNASSEVANGTWQLKVQDTYNADTGYIDLWRLTF</sequence>
<dbReference type="EC" id="3.4.17.18" evidence="12"/>
<dbReference type="Gene3D" id="3.40.630.10">
    <property type="entry name" value="Zn peptidases"/>
    <property type="match status" value="1"/>
</dbReference>
<dbReference type="PROSITE" id="PS00133">
    <property type="entry name" value="CARBOXYPEPT_ZN_2"/>
    <property type="match status" value="1"/>
</dbReference>
<dbReference type="PRINTS" id="PR00765">
    <property type="entry name" value="CRBOXYPTASEA"/>
</dbReference>
<dbReference type="FunFam" id="3.40.630.10:FF:000084">
    <property type="entry name" value="Carboxypeptidase B2"/>
    <property type="match status" value="1"/>
</dbReference>
<evidence type="ECO:0000259" key="16">
    <source>
        <dbReference type="PROSITE" id="PS51829"/>
    </source>
</evidence>
<dbReference type="GO" id="GO:0006508">
    <property type="term" value="P:proteolysis"/>
    <property type="evidence" value="ECO:0007669"/>
    <property type="project" value="UniProtKB-KW"/>
</dbReference>
<evidence type="ECO:0000256" key="13">
    <source>
        <dbReference type="ARBA" id="ARBA00074273"/>
    </source>
</evidence>
<feature type="chain" id="PRO_5018067855" description="Zinc carboxypeptidase" evidence="15">
    <location>
        <begin position="28"/>
        <end position="551"/>
    </location>
</feature>
<evidence type="ECO:0000256" key="2">
    <source>
        <dbReference type="ARBA" id="ARBA00005988"/>
    </source>
</evidence>
<evidence type="ECO:0000256" key="10">
    <source>
        <dbReference type="ARBA" id="ARBA00050859"/>
    </source>
</evidence>
<dbReference type="Gene3D" id="2.60.120.260">
    <property type="entry name" value="Galactose-binding domain-like"/>
    <property type="match status" value="1"/>
</dbReference>
<organism evidence="18 19">
    <name type="scientific">Actinokineospora auranticolor</name>
    <dbReference type="NCBI Taxonomy" id="155976"/>
    <lineage>
        <taxon>Bacteria</taxon>
        <taxon>Bacillati</taxon>
        <taxon>Actinomycetota</taxon>
        <taxon>Actinomycetes</taxon>
        <taxon>Pseudonocardiales</taxon>
        <taxon>Pseudonocardiaceae</taxon>
        <taxon>Actinokineospora</taxon>
    </lineage>
</organism>
<dbReference type="PANTHER" id="PTHR11705:SF143">
    <property type="entry name" value="SLL0236 PROTEIN"/>
    <property type="match status" value="1"/>
</dbReference>
<feature type="domain" description="P/Homo B" evidence="16">
    <location>
        <begin position="431"/>
        <end position="551"/>
    </location>
</feature>
<dbReference type="InterPro" id="IPR002884">
    <property type="entry name" value="P_dom"/>
</dbReference>
<dbReference type="InterPro" id="IPR033810">
    <property type="entry name" value="Carboxypeptidase_T"/>
</dbReference>
<dbReference type="OrthoDB" id="5240362at2"/>
<dbReference type="GO" id="GO:0004181">
    <property type="term" value="F:metallocarboxypeptidase activity"/>
    <property type="evidence" value="ECO:0007669"/>
    <property type="project" value="InterPro"/>
</dbReference>
<evidence type="ECO:0000256" key="12">
    <source>
        <dbReference type="ARBA" id="ARBA00066554"/>
    </source>
</evidence>
<dbReference type="InterPro" id="IPR000834">
    <property type="entry name" value="Peptidase_M14"/>
</dbReference>
<comment type="caution">
    <text evidence="18">The sequence shown here is derived from an EMBL/GenBank/DDBJ whole genome shotgun (WGS) entry which is preliminary data.</text>
</comment>
<evidence type="ECO:0000256" key="3">
    <source>
        <dbReference type="ARBA" id="ARBA00022645"/>
    </source>
</evidence>
<evidence type="ECO:0000256" key="6">
    <source>
        <dbReference type="ARBA" id="ARBA00022729"/>
    </source>
</evidence>
<dbReference type="PROSITE" id="PS52035">
    <property type="entry name" value="PEPTIDASE_M14"/>
    <property type="match status" value="1"/>
</dbReference>
<keyword evidence="8" id="KW-0862">Zinc</keyword>
<feature type="signal peptide" evidence="15">
    <location>
        <begin position="1"/>
        <end position="27"/>
    </location>
</feature>
<evidence type="ECO:0000313" key="18">
    <source>
        <dbReference type="EMBL" id="PPK70461.1"/>
    </source>
</evidence>
<evidence type="ECO:0000256" key="4">
    <source>
        <dbReference type="ARBA" id="ARBA00022670"/>
    </source>
</evidence>
<comment type="function">
    <text evidence="11">Carboxypeptidase that possesses the specificities of both mammalian Cpase A and B. Thus shows broad substrate specificity, being able to cleave Cbz-Gly-Leu, Cbz-Gly-Val, Cbz-Gly-Phe, Cbz-Gly-Lys and Bz-Gly-Arg in vitro.</text>
</comment>
<dbReference type="EMBL" id="PTIX01000002">
    <property type="protein sequence ID" value="PPK70461.1"/>
    <property type="molecule type" value="Genomic_DNA"/>
</dbReference>
<proteinExistence type="inferred from homology"/>
<keyword evidence="7" id="KW-0378">Hydrolase</keyword>
<evidence type="ECO:0000256" key="8">
    <source>
        <dbReference type="ARBA" id="ARBA00022833"/>
    </source>
</evidence>
<evidence type="ECO:0000256" key="1">
    <source>
        <dbReference type="ARBA" id="ARBA00001947"/>
    </source>
</evidence>
<dbReference type="Pfam" id="PF00246">
    <property type="entry name" value="Peptidase_M14"/>
    <property type="match status" value="1"/>
</dbReference>
<evidence type="ECO:0000256" key="14">
    <source>
        <dbReference type="PROSITE-ProRule" id="PRU01379"/>
    </source>
</evidence>
<evidence type="ECO:0000313" key="19">
    <source>
        <dbReference type="Proteomes" id="UP000239203"/>
    </source>
</evidence>
<evidence type="ECO:0000259" key="17">
    <source>
        <dbReference type="PROSITE" id="PS52035"/>
    </source>
</evidence>
<dbReference type="GO" id="GO:0008270">
    <property type="term" value="F:zinc ion binding"/>
    <property type="evidence" value="ECO:0007669"/>
    <property type="project" value="InterPro"/>
</dbReference>
<dbReference type="Pfam" id="PF01483">
    <property type="entry name" value="P_proprotein"/>
    <property type="match status" value="1"/>
</dbReference>
<comment type="cofactor">
    <cofactor evidence="1">
        <name>Zn(2+)</name>
        <dbReference type="ChEBI" id="CHEBI:29105"/>
    </cofactor>
</comment>
<reference evidence="18 19" key="1">
    <citation type="submission" date="2018-02" db="EMBL/GenBank/DDBJ databases">
        <title>Genomic Encyclopedia of Archaeal and Bacterial Type Strains, Phase II (KMG-II): from individual species to whole genera.</title>
        <authorList>
            <person name="Goeker M."/>
        </authorList>
    </citation>
    <scope>NUCLEOTIDE SEQUENCE [LARGE SCALE GENOMIC DNA]</scope>
    <source>
        <strain evidence="18 19">YU 961-1</strain>
    </source>
</reference>
<dbReference type="SUPFAM" id="SSF53187">
    <property type="entry name" value="Zn-dependent exopeptidases"/>
    <property type="match status" value="1"/>
</dbReference>
<name>A0A2S6GZ75_9PSEU</name>
<dbReference type="PROSITE" id="PS51829">
    <property type="entry name" value="P_HOMO_B"/>
    <property type="match status" value="1"/>
</dbReference>
<dbReference type="InterPro" id="IPR008979">
    <property type="entry name" value="Galactose-bd-like_sf"/>
</dbReference>
<evidence type="ECO:0000256" key="9">
    <source>
        <dbReference type="ARBA" id="ARBA00023049"/>
    </source>
</evidence>
<evidence type="ECO:0000256" key="7">
    <source>
        <dbReference type="ARBA" id="ARBA00022801"/>
    </source>
</evidence>
<dbReference type="GO" id="GO:0004252">
    <property type="term" value="F:serine-type endopeptidase activity"/>
    <property type="evidence" value="ECO:0007669"/>
    <property type="project" value="InterPro"/>
</dbReference>
<evidence type="ECO:0000256" key="15">
    <source>
        <dbReference type="SAM" id="SignalP"/>
    </source>
</evidence>
<feature type="domain" description="Peptidase M14" evidence="17">
    <location>
        <begin position="113"/>
        <end position="417"/>
    </location>
</feature>
<keyword evidence="9" id="KW-0482">Metalloprotease</keyword>
<accession>A0A2S6GZ75</accession>
<keyword evidence="6 15" id="KW-0732">Signal</keyword>
<feature type="active site" description="Proton donor/acceptor" evidence="14">
    <location>
        <position position="381"/>
    </location>
</feature>
<dbReference type="AlphaFoldDB" id="A0A2S6GZ75"/>
<dbReference type="GO" id="GO:0005615">
    <property type="term" value="C:extracellular space"/>
    <property type="evidence" value="ECO:0007669"/>
    <property type="project" value="TreeGrafter"/>
</dbReference>
<dbReference type="InterPro" id="IPR057247">
    <property type="entry name" value="CARBOXYPEPT_ZN_2"/>
</dbReference>
<dbReference type="InterPro" id="IPR057246">
    <property type="entry name" value="CARBOXYPEPT_ZN_1"/>
</dbReference>